<name>A0A512PAJ2_9CELL</name>
<keyword evidence="3 5" id="KW-0413">Isomerase</keyword>
<dbReference type="Gene3D" id="3.30.70.1560">
    <property type="entry name" value="Alpha-L RNA-binding motif"/>
    <property type="match status" value="1"/>
</dbReference>
<comment type="caution">
    <text evidence="8">The sequence shown here is derived from an EMBL/GenBank/DDBJ whole genome shotgun (WGS) entry which is preliminary data.</text>
</comment>
<evidence type="ECO:0000259" key="7">
    <source>
        <dbReference type="SMART" id="SM00363"/>
    </source>
</evidence>
<dbReference type="CDD" id="cd02870">
    <property type="entry name" value="PseudoU_synth_RsuA_like"/>
    <property type="match status" value="1"/>
</dbReference>
<dbReference type="InterPro" id="IPR050343">
    <property type="entry name" value="RsuA_PseudoU_synthase"/>
</dbReference>
<dbReference type="Pfam" id="PF01479">
    <property type="entry name" value="S4"/>
    <property type="match status" value="1"/>
</dbReference>
<dbReference type="GO" id="GO:0003723">
    <property type="term" value="F:RNA binding"/>
    <property type="evidence" value="ECO:0007669"/>
    <property type="project" value="UniProtKB-KW"/>
</dbReference>
<dbReference type="GO" id="GO:0120159">
    <property type="term" value="F:rRNA pseudouridine synthase activity"/>
    <property type="evidence" value="ECO:0007669"/>
    <property type="project" value="UniProtKB-ARBA"/>
</dbReference>
<evidence type="ECO:0000313" key="9">
    <source>
        <dbReference type="Proteomes" id="UP000321798"/>
    </source>
</evidence>
<dbReference type="NCBIfam" id="TIGR00093">
    <property type="entry name" value="pseudouridine synthase"/>
    <property type="match status" value="1"/>
</dbReference>
<proteinExistence type="inferred from homology"/>
<dbReference type="CDD" id="cd00165">
    <property type="entry name" value="S4"/>
    <property type="match status" value="1"/>
</dbReference>
<dbReference type="PANTHER" id="PTHR47683">
    <property type="entry name" value="PSEUDOURIDINE SYNTHASE FAMILY PROTEIN-RELATED"/>
    <property type="match status" value="1"/>
</dbReference>
<evidence type="ECO:0000256" key="6">
    <source>
        <dbReference type="SAM" id="MobiDB-lite"/>
    </source>
</evidence>
<evidence type="ECO:0000313" key="8">
    <source>
        <dbReference type="EMBL" id="GEP68223.1"/>
    </source>
</evidence>
<dbReference type="Proteomes" id="UP000321798">
    <property type="component" value="Unassembled WGS sequence"/>
</dbReference>
<dbReference type="InterPro" id="IPR020103">
    <property type="entry name" value="PsdUridine_synth_cat_dom_sf"/>
</dbReference>
<dbReference type="SMART" id="SM00363">
    <property type="entry name" value="S4"/>
    <property type="match status" value="1"/>
</dbReference>
<feature type="compositionally biased region" description="Basic and acidic residues" evidence="6">
    <location>
        <begin position="1"/>
        <end position="18"/>
    </location>
</feature>
<dbReference type="PROSITE" id="PS50889">
    <property type="entry name" value="S4"/>
    <property type="match status" value="1"/>
</dbReference>
<dbReference type="SUPFAM" id="SSF55174">
    <property type="entry name" value="Alpha-L RNA-binding motif"/>
    <property type="match status" value="1"/>
</dbReference>
<dbReference type="InterPro" id="IPR036986">
    <property type="entry name" value="S4_RNA-bd_sf"/>
</dbReference>
<evidence type="ECO:0000256" key="4">
    <source>
        <dbReference type="PROSITE-ProRule" id="PRU00182"/>
    </source>
</evidence>
<dbReference type="Gene3D" id="3.10.290.10">
    <property type="entry name" value="RNA-binding S4 domain"/>
    <property type="match status" value="1"/>
</dbReference>
<protein>
    <recommendedName>
        <fullName evidence="5">Pseudouridine synthase</fullName>
        <ecNumber evidence="5">5.4.99.-</ecNumber>
    </recommendedName>
</protein>
<dbReference type="InterPro" id="IPR006145">
    <property type="entry name" value="PsdUridine_synth_RsuA/RluA"/>
</dbReference>
<keyword evidence="9" id="KW-1185">Reference proteome</keyword>
<dbReference type="EC" id="5.4.99.-" evidence="5"/>
<gene>
    <name evidence="8" type="ORF">CSO01_09380</name>
</gene>
<feature type="compositionally biased region" description="Gly residues" evidence="6">
    <location>
        <begin position="22"/>
        <end position="72"/>
    </location>
</feature>
<dbReference type="InterPro" id="IPR020094">
    <property type="entry name" value="TruA/RsuA/RluB/E/F_N"/>
</dbReference>
<feature type="domain" description="RNA-binding S4" evidence="7">
    <location>
        <begin position="203"/>
        <end position="271"/>
    </location>
</feature>
<evidence type="ECO:0000256" key="3">
    <source>
        <dbReference type="ARBA" id="ARBA00023235"/>
    </source>
</evidence>
<organism evidence="8 9">
    <name type="scientific">Cellulomonas soli</name>
    <dbReference type="NCBI Taxonomy" id="931535"/>
    <lineage>
        <taxon>Bacteria</taxon>
        <taxon>Bacillati</taxon>
        <taxon>Actinomycetota</taxon>
        <taxon>Actinomycetes</taxon>
        <taxon>Micrococcales</taxon>
        <taxon>Cellulomonadaceae</taxon>
        <taxon>Cellulomonas</taxon>
    </lineage>
</organism>
<comment type="similarity">
    <text evidence="2 5">Belongs to the pseudouridine synthase RsuA family.</text>
</comment>
<sequence>MSAQDRRATPGRGGEPRRSSGGHSGGYGRTGGQASGGQGTGGQGTGGRGAGGSGTGGYGGRDQGSRGQTGRGQGERGQGERWRDRDERGAGRAGAPRQSGSGQGDGRGAGRGRGTSGGTGSTSGGPRITSGGPRIATGGPRSSGRPAGADRAGQGTSAGRPARAGKVPTGRGRAASAARTQTRPTRPPRTPEVTIDVHDPDGVRLQKVLAAAGLGSRRSCEELIATGRVTVDGSTVRELGVRVDPLRAVIHVDGLRVQLDTSMVTLALNKPLGVVSTMHDPDGRPSLAQFVADRSERLFHVGRLDAETEGLILLTNDGELANRLSHPSHGVPKTYLAHLDGRVPASLPARLKAGVELEDGVVTIDKFSVVQTTPQASLVEIVLHEGRNRVVRRIFEELGYPVTRLVRTQIGPVRLGDLRPGRTRVLGKTEVGSLMTRVGL</sequence>
<dbReference type="PANTHER" id="PTHR47683:SF2">
    <property type="entry name" value="RNA-BINDING S4 DOMAIN-CONTAINING PROTEIN"/>
    <property type="match status" value="1"/>
</dbReference>
<dbReference type="GO" id="GO:0000455">
    <property type="term" value="P:enzyme-directed rRNA pseudouridine synthesis"/>
    <property type="evidence" value="ECO:0007669"/>
    <property type="project" value="UniProtKB-ARBA"/>
</dbReference>
<feature type="compositionally biased region" description="Basic and acidic residues" evidence="6">
    <location>
        <begin position="73"/>
        <end position="90"/>
    </location>
</feature>
<feature type="compositionally biased region" description="Low complexity" evidence="6">
    <location>
        <begin position="168"/>
        <end position="184"/>
    </location>
</feature>
<dbReference type="InterPro" id="IPR042092">
    <property type="entry name" value="PsdUridine_s_RsuA/RluB/E/F_cat"/>
</dbReference>
<feature type="compositionally biased region" description="Gly residues" evidence="6">
    <location>
        <begin position="101"/>
        <end position="123"/>
    </location>
</feature>
<dbReference type="InterPro" id="IPR018496">
    <property type="entry name" value="PsdUridine_synth_RsuA/RluB_CS"/>
</dbReference>
<dbReference type="FunFam" id="3.10.290.10:FF:000003">
    <property type="entry name" value="Pseudouridine synthase"/>
    <property type="match status" value="1"/>
</dbReference>
<keyword evidence="4" id="KW-0694">RNA-binding</keyword>
<dbReference type="Pfam" id="PF00849">
    <property type="entry name" value="PseudoU_synth_2"/>
    <property type="match status" value="1"/>
</dbReference>
<accession>A0A512PAJ2</accession>
<evidence type="ECO:0000256" key="1">
    <source>
        <dbReference type="ARBA" id="ARBA00000073"/>
    </source>
</evidence>
<dbReference type="EMBL" id="BKAL01000002">
    <property type="protein sequence ID" value="GEP68223.1"/>
    <property type="molecule type" value="Genomic_DNA"/>
</dbReference>
<comment type="catalytic activity">
    <reaction evidence="1">
        <text>a uridine in RNA = a pseudouridine in RNA</text>
        <dbReference type="Rhea" id="RHEA:48348"/>
        <dbReference type="Rhea" id="RHEA-COMP:12068"/>
        <dbReference type="Rhea" id="RHEA-COMP:12069"/>
        <dbReference type="ChEBI" id="CHEBI:65314"/>
        <dbReference type="ChEBI" id="CHEBI:65315"/>
    </reaction>
</comment>
<feature type="region of interest" description="Disordered" evidence="6">
    <location>
        <begin position="1"/>
        <end position="197"/>
    </location>
</feature>
<evidence type="ECO:0000256" key="5">
    <source>
        <dbReference type="RuleBase" id="RU003887"/>
    </source>
</evidence>
<feature type="compositionally biased region" description="Low complexity" evidence="6">
    <location>
        <begin position="124"/>
        <end position="135"/>
    </location>
</feature>
<dbReference type="SUPFAM" id="SSF55120">
    <property type="entry name" value="Pseudouridine synthase"/>
    <property type="match status" value="1"/>
</dbReference>
<evidence type="ECO:0000256" key="2">
    <source>
        <dbReference type="ARBA" id="ARBA00008348"/>
    </source>
</evidence>
<dbReference type="AlphaFoldDB" id="A0A512PAJ2"/>
<dbReference type="InterPro" id="IPR000748">
    <property type="entry name" value="PsdUridine_synth_RsuA/RluB/E/F"/>
</dbReference>
<dbReference type="InterPro" id="IPR002942">
    <property type="entry name" value="S4_RNA-bd"/>
</dbReference>
<dbReference type="PROSITE" id="PS01149">
    <property type="entry name" value="PSI_RSU"/>
    <property type="match status" value="1"/>
</dbReference>
<reference evidence="8 9" key="1">
    <citation type="submission" date="2019-07" db="EMBL/GenBank/DDBJ databases">
        <title>Whole genome shotgun sequence of Cellulomonas soli NBRC 109434.</title>
        <authorList>
            <person name="Hosoyama A."/>
            <person name="Uohara A."/>
            <person name="Ohji S."/>
            <person name="Ichikawa N."/>
        </authorList>
    </citation>
    <scope>NUCLEOTIDE SEQUENCE [LARGE SCALE GENOMIC DNA]</scope>
    <source>
        <strain evidence="8 9">NBRC 109434</strain>
    </source>
</reference>
<dbReference type="Gene3D" id="3.30.70.580">
    <property type="entry name" value="Pseudouridine synthase I, catalytic domain, N-terminal subdomain"/>
    <property type="match status" value="1"/>
</dbReference>